<protein>
    <submittedName>
        <fullName evidence="2">Uncharacterized protein</fullName>
    </submittedName>
</protein>
<comment type="caution">
    <text evidence="2">The sequence shown here is derived from an EMBL/GenBank/DDBJ whole genome shotgun (WGS) entry which is preliminary data.</text>
</comment>
<dbReference type="AlphaFoldDB" id="A0AAV8PD75"/>
<keyword evidence="3" id="KW-1185">Reference proteome</keyword>
<evidence type="ECO:0000313" key="3">
    <source>
        <dbReference type="Proteomes" id="UP001222027"/>
    </source>
</evidence>
<reference evidence="2 3" key="1">
    <citation type="submission" date="2022-12" db="EMBL/GenBank/DDBJ databases">
        <title>Chromosome-scale assembly of the Ensete ventricosum genome.</title>
        <authorList>
            <person name="Dussert Y."/>
            <person name="Stocks J."/>
            <person name="Wendawek A."/>
            <person name="Woldeyes F."/>
            <person name="Nichols R.A."/>
            <person name="Borrell J.S."/>
        </authorList>
    </citation>
    <scope>NUCLEOTIDE SEQUENCE [LARGE SCALE GENOMIC DNA]</scope>
    <source>
        <strain evidence="3">cv. Maze</strain>
        <tissue evidence="2">Seeds</tissue>
    </source>
</reference>
<feature type="transmembrane region" description="Helical" evidence="1">
    <location>
        <begin position="7"/>
        <end position="25"/>
    </location>
</feature>
<accession>A0AAV8PD75</accession>
<name>A0AAV8PD75_ENSVE</name>
<keyword evidence="1" id="KW-1133">Transmembrane helix</keyword>
<evidence type="ECO:0000256" key="1">
    <source>
        <dbReference type="SAM" id="Phobius"/>
    </source>
</evidence>
<gene>
    <name evidence="2" type="ORF">OPV22_023853</name>
</gene>
<keyword evidence="1" id="KW-0472">Membrane</keyword>
<sequence length="177" mass="20227">MVTRASLGFAILLIPSILLTIVSDLPGSYELLTTIMSLVAAIFETRALWRQEHREKLEVEAIPKMTGIRVRCHANYKIVISTSSPFCWLILICCYQVLEPHLTNRLWCLCQKIWESMLIIVNDVKVRLAIIESKSTWGRAAHCKVGDERSFEETPWRPTTTSLSPRLLPPPDVIPWL</sequence>
<organism evidence="2 3">
    <name type="scientific">Ensete ventricosum</name>
    <name type="common">Abyssinian banana</name>
    <name type="synonym">Musa ensete</name>
    <dbReference type="NCBI Taxonomy" id="4639"/>
    <lineage>
        <taxon>Eukaryota</taxon>
        <taxon>Viridiplantae</taxon>
        <taxon>Streptophyta</taxon>
        <taxon>Embryophyta</taxon>
        <taxon>Tracheophyta</taxon>
        <taxon>Spermatophyta</taxon>
        <taxon>Magnoliopsida</taxon>
        <taxon>Liliopsida</taxon>
        <taxon>Zingiberales</taxon>
        <taxon>Musaceae</taxon>
        <taxon>Ensete</taxon>
    </lineage>
</organism>
<dbReference type="EMBL" id="JAQQAF010000006">
    <property type="protein sequence ID" value="KAJ8480126.1"/>
    <property type="molecule type" value="Genomic_DNA"/>
</dbReference>
<keyword evidence="1" id="KW-0812">Transmembrane</keyword>
<evidence type="ECO:0000313" key="2">
    <source>
        <dbReference type="EMBL" id="KAJ8480126.1"/>
    </source>
</evidence>
<dbReference type="Proteomes" id="UP001222027">
    <property type="component" value="Unassembled WGS sequence"/>
</dbReference>
<proteinExistence type="predicted"/>